<proteinExistence type="predicted"/>
<reference evidence="1" key="1">
    <citation type="journal article" date="2014" name="Front. Microbiol.">
        <title>High frequency of phylogenetically diverse reductive dehalogenase-homologous genes in deep subseafloor sedimentary metagenomes.</title>
        <authorList>
            <person name="Kawai M."/>
            <person name="Futagami T."/>
            <person name="Toyoda A."/>
            <person name="Takaki Y."/>
            <person name="Nishi S."/>
            <person name="Hori S."/>
            <person name="Arai W."/>
            <person name="Tsubouchi T."/>
            <person name="Morono Y."/>
            <person name="Uchiyama I."/>
            <person name="Ito T."/>
            <person name="Fujiyama A."/>
            <person name="Inagaki F."/>
            <person name="Takami H."/>
        </authorList>
    </citation>
    <scope>NUCLEOTIDE SEQUENCE</scope>
    <source>
        <strain evidence="1">Expedition CK06-06</strain>
    </source>
</reference>
<accession>X1RSB6</accession>
<feature type="non-terminal residue" evidence="1">
    <location>
        <position position="1"/>
    </location>
</feature>
<evidence type="ECO:0000313" key="1">
    <source>
        <dbReference type="EMBL" id="GAI58414.1"/>
    </source>
</evidence>
<dbReference type="AlphaFoldDB" id="X1RSB6"/>
<name>X1RSB6_9ZZZZ</name>
<organism evidence="1">
    <name type="scientific">marine sediment metagenome</name>
    <dbReference type="NCBI Taxonomy" id="412755"/>
    <lineage>
        <taxon>unclassified sequences</taxon>
        <taxon>metagenomes</taxon>
        <taxon>ecological metagenomes</taxon>
    </lineage>
</organism>
<gene>
    <name evidence="1" type="ORF">S06H3_57348</name>
</gene>
<comment type="caution">
    <text evidence="1">The sequence shown here is derived from an EMBL/GenBank/DDBJ whole genome shotgun (WGS) entry which is preliminary data.</text>
</comment>
<protein>
    <submittedName>
        <fullName evidence="1">Uncharacterized protein</fullName>
    </submittedName>
</protein>
<sequence length="137" mass="15687">LNYESPFRVGLAVFYSMPSPASNPKWSGVAGLSKLFRARAFRKITSYEKKRVESIIREFIGNDSRGAIIAFQKDAYLGVKGDDSQESVVVEEGKWCAIEARCSSYEVRLFRMPPTRFMHASWYVKFLQQVKGRFSVE</sequence>
<dbReference type="EMBL" id="BARV01037005">
    <property type="protein sequence ID" value="GAI58414.1"/>
    <property type="molecule type" value="Genomic_DNA"/>
</dbReference>